<gene>
    <name evidence="1" type="ORF">Fcan01_23316</name>
</gene>
<dbReference type="Proteomes" id="UP000198287">
    <property type="component" value="Unassembled WGS sequence"/>
</dbReference>
<reference evidence="1 2" key="1">
    <citation type="submission" date="2015-12" db="EMBL/GenBank/DDBJ databases">
        <title>The genome of Folsomia candida.</title>
        <authorList>
            <person name="Faddeeva A."/>
            <person name="Derks M.F."/>
            <person name="Anvar Y."/>
            <person name="Smit S."/>
            <person name="Van Straalen N."/>
            <person name="Roelofs D."/>
        </authorList>
    </citation>
    <scope>NUCLEOTIDE SEQUENCE [LARGE SCALE GENOMIC DNA]</scope>
    <source>
        <strain evidence="1 2">VU population</strain>
        <tissue evidence="1">Whole body</tissue>
    </source>
</reference>
<evidence type="ECO:0000313" key="1">
    <source>
        <dbReference type="EMBL" id="OXA41997.1"/>
    </source>
</evidence>
<keyword evidence="1" id="KW-0489">Methyltransferase</keyword>
<organism evidence="1 2">
    <name type="scientific">Folsomia candida</name>
    <name type="common">Springtail</name>
    <dbReference type="NCBI Taxonomy" id="158441"/>
    <lineage>
        <taxon>Eukaryota</taxon>
        <taxon>Metazoa</taxon>
        <taxon>Ecdysozoa</taxon>
        <taxon>Arthropoda</taxon>
        <taxon>Hexapoda</taxon>
        <taxon>Collembola</taxon>
        <taxon>Entomobryomorpha</taxon>
        <taxon>Isotomoidea</taxon>
        <taxon>Isotomidae</taxon>
        <taxon>Proisotominae</taxon>
        <taxon>Folsomia</taxon>
    </lineage>
</organism>
<evidence type="ECO:0000313" key="2">
    <source>
        <dbReference type="Proteomes" id="UP000198287"/>
    </source>
</evidence>
<comment type="caution">
    <text evidence="1">The sequence shown here is derived from an EMBL/GenBank/DDBJ whole genome shotgun (WGS) entry which is preliminary data.</text>
</comment>
<dbReference type="EMBL" id="LNIX01000027">
    <property type="protein sequence ID" value="OXA41997.1"/>
    <property type="molecule type" value="Genomic_DNA"/>
</dbReference>
<dbReference type="GO" id="GO:0008168">
    <property type="term" value="F:methyltransferase activity"/>
    <property type="evidence" value="ECO:0007669"/>
    <property type="project" value="UniProtKB-KW"/>
</dbReference>
<dbReference type="AlphaFoldDB" id="A0A226DB92"/>
<protein>
    <submittedName>
        <fullName evidence="1">Ribosomal RNA small subunit methyltransferase A</fullName>
    </submittedName>
</protein>
<proteinExistence type="predicted"/>
<sequence>MVTCLGTGETEEEPNSTLQMQSFDDYFLLKIPQQVNNPIHLCLATWEPLDMQIFGVIYVARKSKNCKIIDSNLDEVLNYFARLDSNTPEVWLGSYFDYYAELKNPDIPHYMANPFSHNSNISIPLYIAVLAVTGANATLKHDVPNVFTSKILIETNTDADIEETNIYLQYNLIFMGPSLSEFT</sequence>
<name>A0A226DB92_FOLCA</name>
<dbReference type="GO" id="GO:0032259">
    <property type="term" value="P:methylation"/>
    <property type="evidence" value="ECO:0007669"/>
    <property type="project" value="UniProtKB-KW"/>
</dbReference>
<keyword evidence="2" id="KW-1185">Reference proteome</keyword>
<keyword evidence="1" id="KW-0808">Transferase</keyword>
<accession>A0A226DB92</accession>